<reference evidence="3" key="4">
    <citation type="journal article" date="2015" name="G3 (Bethesda)">
        <title>Genome sequences of three phytopathogenic species of the Magnaporthaceae family of fungi.</title>
        <authorList>
            <person name="Okagaki L.H."/>
            <person name="Nunes C.C."/>
            <person name="Sailsbery J."/>
            <person name="Clay B."/>
            <person name="Brown D."/>
            <person name="John T."/>
            <person name="Oh Y."/>
            <person name="Young N."/>
            <person name="Fitzgerald M."/>
            <person name="Haas B.J."/>
            <person name="Zeng Q."/>
            <person name="Young S."/>
            <person name="Adiconis X."/>
            <person name="Fan L."/>
            <person name="Levin J.Z."/>
            <person name="Mitchell T.K."/>
            <person name="Okubara P.A."/>
            <person name="Farman M.L."/>
            <person name="Kohn L.M."/>
            <person name="Birren B."/>
            <person name="Ma L.-J."/>
            <person name="Dean R.A."/>
        </authorList>
    </citation>
    <scope>NUCLEOTIDE SEQUENCE</scope>
    <source>
        <strain evidence="3">R3-111a-1</strain>
    </source>
</reference>
<feature type="region of interest" description="Disordered" evidence="1">
    <location>
        <begin position="20"/>
        <end position="67"/>
    </location>
</feature>
<evidence type="ECO:0000313" key="2">
    <source>
        <dbReference type="EMBL" id="EJT68008.1"/>
    </source>
</evidence>
<organism evidence="2">
    <name type="scientific">Gaeumannomyces tritici (strain R3-111a-1)</name>
    <name type="common">Wheat and barley take-all root rot fungus</name>
    <name type="synonym">Gaeumannomyces graminis var. tritici</name>
    <dbReference type="NCBI Taxonomy" id="644352"/>
    <lineage>
        <taxon>Eukaryota</taxon>
        <taxon>Fungi</taxon>
        <taxon>Dikarya</taxon>
        <taxon>Ascomycota</taxon>
        <taxon>Pezizomycotina</taxon>
        <taxon>Sordariomycetes</taxon>
        <taxon>Sordariomycetidae</taxon>
        <taxon>Magnaporthales</taxon>
        <taxon>Magnaporthaceae</taxon>
        <taxon>Gaeumannomyces</taxon>
    </lineage>
</organism>
<feature type="region of interest" description="Disordered" evidence="1">
    <location>
        <begin position="149"/>
        <end position="190"/>
    </location>
</feature>
<dbReference type="RefSeq" id="XP_009230604.1">
    <property type="nucleotide sequence ID" value="XM_009232340.1"/>
</dbReference>
<protein>
    <submittedName>
        <fullName evidence="2 3">Uncharacterized protein</fullName>
    </submittedName>
</protein>
<dbReference type="EMBL" id="GL385781">
    <property type="protein sequence ID" value="EJT68008.1"/>
    <property type="molecule type" value="Genomic_DNA"/>
</dbReference>
<reference evidence="2" key="3">
    <citation type="submission" date="2010-09" db="EMBL/GenBank/DDBJ databases">
        <title>Annotation of Gaeumannomyces graminis var. tritici R3-111a-1.</title>
        <authorList>
            <consortium name="The Broad Institute Genome Sequencing Platform"/>
            <person name="Ma L.-J."/>
            <person name="Dead R."/>
            <person name="Young S.K."/>
            <person name="Zeng Q."/>
            <person name="Gargeya S."/>
            <person name="Fitzgerald M."/>
            <person name="Haas B."/>
            <person name="Abouelleil A."/>
            <person name="Alvarado L."/>
            <person name="Arachchi H.M."/>
            <person name="Berlin A."/>
            <person name="Brown A."/>
            <person name="Chapman S.B."/>
            <person name="Chen Z."/>
            <person name="Dunbar C."/>
            <person name="Freedman E."/>
            <person name="Gearin G."/>
            <person name="Gellesch M."/>
            <person name="Goldberg J."/>
            <person name="Griggs A."/>
            <person name="Gujja S."/>
            <person name="Heiman D."/>
            <person name="Howarth C."/>
            <person name="Larson L."/>
            <person name="Lui A."/>
            <person name="MacDonald P.J.P."/>
            <person name="Mehta T."/>
            <person name="Montmayeur A."/>
            <person name="Murphy C."/>
            <person name="Neiman D."/>
            <person name="Pearson M."/>
            <person name="Priest M."/>
            <person name="Roberts A."/>
            <person name="Saif S."/>
            <person name="Shea T."/>
            <person name="Shenoy N."/>
            <person name="Sisk P."/>
            <person name="Stolte C."/>
            <person name="Sykes S."/>
            <person name="Yandava C."/>
            <person name="Wortman J."/>
            <person name="Nusbaum C."/>
            <person name="Birren B."/>
        </authorList>
    </citation>
    <scope>NUCLEOTIDE SEQUENCE</scope>
    <source>
        <strain evidence="2">R3-111a-1</strain>
    </source>
</reference>
<feature type="compositionally biased region" description="Low complexity" evidence="1">
    <location>
        <begin position="160"/>
        <end position="178"/>
    </location>
</feature>
<evidence type="ECO:0000313" key="4">
    <source>
        <dbReference type="Proteomes" id="UP000006039"/>
    </source>
</evidence>
<sequence>MSTKRKKYFLAFDDENLEDAPESVRKYLCEKGAPQPTDDDSPPFGPPRVDEDSFRGHTARRGAQPLEQIKTQVKRYLKDQGDQEIRTFLKDLGLLDGLPSEGPSKRSEVDAISRLRAENDQREAEIAELRAEEDRARKLEAEIQRLKRQKTHIQDRWTKRAAASRGAGEPRPGGRAASETWKTSRRNCGA</sequence>
<proteinExistence type="predicted"/>
<accession>J3PLE7</accession>
<dbReference type="HOGENOM" id="CLU_1428064_0_0_1"/>
<gene>
    <name evidence="3" type="primary">20354873</name>
    <name evidence="2" type="ORF">GGTG_14415</name>
</gene>
<dbReference type="Proteomes" id="UP000006039">
    <property type="component" value="Unassembled WGS sequence"/>
</dbReference>
<dbReference type="EnsemblFungi" id="EJT68008">
    <property type="protein sequence ID" value="EJT68008"/>
    <property type="gene ID" value="GGTG_14415"/>
</dbReference>
<reference evidence="2" key="2">
    <citation type="submission" date="2010-07" db="EMBL/GenBank/DDBJ databases">
        <authorList>
            <consortium name="The Broad Institute Genome Sequencing Platform"/>
            <consortium name="Broad Institute Genome Sequencing Center for Infectious Disease"/>
            <person name="Ma L.-J."/>
            <person name="Dead R."/>
            <person name="Young S."/>
            <person name="Zeng Q."/>
            <person name="Koehrsen M."/>
            <person name="Alvarado L."/>
            <person name="Berlin A."/>
            <person name="Chapman S.B."/>
            <person name="Chen Z."/>
            <person name="Freedman E."/>
            <person name="Gellesch M."/>
            <person name="Goldberg J."/>
            <person name="Griggs A."/>
            <person name="Gujja S."/>
            <person name="Heilman E.R."/>
            <person name="Heiman D."/>
            <person name="Hepburn T."/>
            <person name="Howarth C."/>
            <person name="Jen D."/>
            <person name="Larson L."/>
            <person name="Mehta T."/>
            <person name="Neiman D."/>
            <person name="Pearson M."/>
            <person name="Roberts A."/>
            <person name="Saif S."/>
            <person name="Shea T."/>
            <person name="Shenoy N."/>
            <person name="Sisk P."/>
            <person name="Stolte C."/>
            <person name="Sykes S."/>
            <person name="Walk T."/>
            <person name="White J."/>
            <person name="Yandava C."/>
            <person name="Haas B."/>
            <person name="Nusbaum C."/>
            <person name="Birren B."/>
        </authorList>
    </citation>
    <scope>NUCLEOTIDE SEQUENCE</scope>
    <source>
        <strain evidence="2">R3-111a-1</strain>
    </source>
</reference>
<reference evidence="3" key="5">
    <citation type="submission" date="2018-04" db="UniProtKB">
        <authorList>
            <consortium name="EnsemblFungi"/>
        </authorList>
    </citation>
    <scope>IDENTIFICATION</scope>
    <source>
        <strain evidence="3">R3-111a-1</strain>
    </source>
</reference>
<evidence type="ECO:0000313" key="3">
    <source>
        <dbReference type="EnsemblFungi" id="EJT68008"/>
    </source>
</evidence>
<dbReference type="VEuPathDB" id="FungiDB:GGTG_14415"/>
<evidence type="ECO:0000256" key="1">
    <source>
        <dbReference type="SAM" id="MobiDB-lite"/>
    </source>
</evidence>
<dbReference type="GeneID" id="20354873"/>
<reference evidence="4" key="1">
    <citation type="submission" date="2010-07" db="EMBL/GenBank/DDBJ databases">
        <title>The genome sequence of Gaeumannomyces graminis var. tritici strain R3-111a-1.</title>
        <authorList>
            <consortium name="The Broad Institute Genome Sequencing Platform"/>
            <person name="Ma L.-J."/>
            <person name="Dead R."/>
            <person name="Young S."/>
            <person name="Zeng Q."/>
            <person name="Koehrsen M."/>
            <person name="Alvarado L."/>
            <person name="Berlin A."/>
            <person name="Chapman S.B."/>
            <person name="Chen Z."/>
            <person name="Freedman E."/>
            <person name="Gellesch M."/>
            <person name="Goldberg J."/>
            <person name="Griggs A."/>
            <person name="Gujja S."/>
            <person name="Heilman E.R."/>
            <person name="Heiman D."/>
            <person name="Hepburn T."/>
            <person name="Howarth C."/>
            <person name="Jen D."/>
            <person name="Larson L."/>
            <person name="Mehta T."/>
            <person name="Neiman D."/>
            <person name="Pearson M."/>
            <person name="Roberts A."/>
            <person name="Saif S."/>
            <person name="Shea T."/>
            <person name="Shenoy N."/>
            <person name="Sisk P."/>
            <person name="Stolte C."/>
            <person name="Sykes S."/>
            <person name="Walk T."/>
            <person name="White J."/>
            <person name="Yandava C."/>
            <person name="Haas B."/>
            <person name="Nusbaum C."/>
            <person name="Birren B."/>
        </authorList>
    </citation>
    <scope>NUCLEOTIDE SEQUENCE [LARGE SCALE GENOMIC DNA]</scope>
    <source>
        <strain evidence="4">R3-111a-1</strain>
    </source>
</reference>
<name>J3PLE7_GAET3</name>
<keyword evidence="4" id="KW-1185">Reference proteome</keyword>
<dbReference type="AlphaFoldDB" id="J3PLE7"/>